<evidence type="ECO:0000256" key="3">
    <source>
        <dbReference type="ARBA" id="ARBA00022741"/>
    </source>
</evidence>
<feature type="domain" description="Galactokinase N-terminal" evidence="10">
    <location>
        <begin position="14"/>
        <end position="61"/>
    </location>
</feature>
<organism evidence="11 12">
    <name type="scientific">Candidatus Fervidibacter sacchari</name>
    <dbReference type="NCBI Taxonomy" id="1448929"/>
    <lineage>
        <taxon>Bacteria</taxon>
        <taxon>Candidatus Fervidibacterota</taxon>
        <taxon>Candidatus Fervidibacter</taxon>
    </lineage>
</organism>
<accession>A0ABT2EIG3</accession>
<evidence type="ECO:0000256" key="1">
    <source>
        <dbReference type="ARBA" id="ARBA00006566"/>
    </source>
</evidence>
<dbReference type="Gene3D" id="3.30.70.890">
    <property type="entry name" value="GHMP kinase, C-terminal domain"/>
    <property type="match status" value="1"/>
</dbReference>
<dbReference type="InterPro" id="IPR036554">
    <property type="entry name" value="GHMP_kinase_C_sf"/>
</dbReference>
<protein>
    <recommendedName>
        <fullName evidence="7">Galactokinase</fullName>
        <ecNumber evidence="7">2.7.1.6</ecNumber>
    </recommendedName>
</protein>
<dbReference type="InterPro" id="IPR014721">
    <property type="entry name" value="Ribsml_uS5_D2-typ_fold_subgr"/>
</dbReference>
<keyword evidence="2 11" id="KW-0808">Transferase</keyword>
<dbReference type="InterPro" id="IPR006206">
    <property type="entry name" value="Mevalonate/galactokinase"/>
</dbReference>
<dbReference type="Proteomes" id="UP001204798">
    <property type="component" value="Unassembled WGS sequence"/>
</dbReference>
<dbReference type="EC" id="2.7.1.6" evidence="7"/>
<dbReference type="InterPro" id="IPR006204">
    <property type="entry name" value="GHMP_kinase_N_dom"/>
</dbReference>
<dbReference type="SUPFAM" id="SSF55060">
    <property type="entry name" value="GHMP Kinase, C-terminal domain"/>
    <property type="match status" value="1"/>
</dbReference>
<dbReference type="PANTHER" id="PTHR10457:SF7">
    <property type="entry name" value="GALACTOKINASE-RELATED"/>
    <property type="match status" value="1"/>
</dbReference>
<keyword evidence="4" id="KW-0418">Kinase</keyword>
<evidence type="ECO:0000313" key="11">
    <source>
        <dbReference type="EMBL" id="MCS3917691.1"/>
    </source>
</evidence>
<reference evidence="11 12" key="1">
    <citation type="submission" date="2022-08" db="EMBL/GenBank/DDBJ databases">
        <title>Bacterial and archaeal communities from various locations to study Microbial Dark Matter (Phase II).</title>
        <authorList>
            <person name="Stepanauskas R."/>
        </authorList>
    </citation>
    <scope>NUCLEOTIDE SEQUENCE [LARGE SCALE GENOMIC DNA]</scope>
    <source>
        <strain evidence="11 12">PD1</strain>
    </source>
</reference>
<dbReference type="InterPro" id="IPR019741">
    <property type="entry name" value="Galactokinase_CS"/>
</dbReference>
<dbReference type="InterPro" id="IPR019539">
    <property type="entry name" value="GalKase_N"/>
</dbReference>
<dbReference type="SUPFAM" id="SSF54211">
    <property type="entry name" value="Ribosomal protein S5 domain 2-like"/>
    <property type="match status" value="1"/>
</dbReference>
<evidence type="ECO:0000313" key="12">
    <source>
        <dbReference type="Proteomes" id="UP001204798"/>
    </source>
</evidence>
<dbReference type="Gene3D" id="3.30.230.10">
    <property type="match status" value="1"/>
</dbReference>
<dbReference type="NCBIfam" id="TIGR00131">
    <property type="entry name" value="gal_kin"/>
    <property type="match status" value="1"/>
</dbReference>
<name>A0ABT2EIG3_9BACT</name>
<evidence type="ECO:0000259" key="8">
    <source>
        <dbReference type="Pfam" id="PF00288"/>
    </source>
</evidence>
<keyword evidence="6" id="KW-0119">Carbohydrate metabolism</keyword>
<evidence type="ECO:0000256" key="5">
    <source>
        <dbReference type="ARBA" id="ARBA00022840"/>
    </source>
</evidence>
<dbReference type="InterPro" id="IPR000705">
    <property type="entry name" value="Galactokinase"/>
</dbReference>
<keyword evidence="3" id="KW-0547">Nucleotide-binding</keyword>
<feature type="domain" description="GHMP kinase N-terminal" evidence="8">
    <location>
        <begin position="96"/>
        <end position="184"/>
    </location>
</feature>
<dbReference type="PRINTS" id="PR00473">
    <property type="entry name" value="GALCTOKINASE"/>
</dbReference>
<evidence type="ECO:0000259" key="9">
    <source>
        <dbReference type="Pfam" id="PF08544"/>
    </source>
</evidence>
<gene>
    <name evidence="11" type="ORF">M2350_000088</name>
</gene>
<evidence type="ECO:0000256" key="6">
    <source>
        <dbReference type="ARBA" id="ARBA00023144"/>
    </source>
</evidence>
<dbReference type="PRINTS" id="PR00959">
    <property type="entry name" value="MEVGALKINASE"/>
</dbReference>
<sequence length="394" mass="43322">MSLNASSLQRAVEVFRASFGTSPEIVTVAPGRVNLIGEHTDYNEGFVLPIAVDRYLCVAARGRNDRTVKIVAADLNDSDEFGLDNVQRDEEANWRNYPRGVAWVIQQNGIELKGIDAVVASDIPIGAGLSSSAAIEVGFALTFLHFVQVNVPRPTLAQWCQLAEHKFAGVQCGVMDQMIALLGKENHALLLDCRDLSHQLVPLPSGIVFVVADTGVPRTLAASEYNIRRRQCEEAVRWLSETLGRPLKSLRDVTIEELGQVFNEMPEPIRRRARHVVTENNRVLAFQQAMREGALKRAGYLLLASHASLRDDYEVSCRELDAMVNALMSVDGVYGARLTGAGFGGACLAMVREDALTRVLEEVPKRYAEELGQNAPEPNLFAVRVSDGAWVQTL</sequence>
<keyword evidence="12" id="KW-1185">Reference proteome</keyword>
<keyword evidence="6" id="KW-0299">Galactose metabolism</keyword>
<dbReference type="InterPro" id="IPR006203">
    <property type="entry name" value="GHMP_knse_ATP-bd_CS"/>
</dbReference>
<evidence type="ECO:0000256" key="4">
    <source>
        <dbReference type="ARBA" id="ARBA00022777"/>
    </source>
</evidence>
<evidence type="ECO:0000256" key="7">
    <source>
        <dbReference type="NCBIfam" id="TIGR00131"/>
    </source>
</evidence>
<dbReference type="PANTHER" id="PTHR10457">
    <property type="entry name" value="MEVALONATE KINASE/GALACTOKINASE"/>
    <property type="match status" value="1"/>
</dbReference>
<proteinExistence type="inferred from homology"/>
<keyword evidence="5" id="KW-0067">ATP-binding</keyword>
<comment type="caution">
    <text evidence="11">The sequence shown here is derived from an EMBL/GenBank/DDBJ whole genome shotgun (WGS) entry which is preliminary data.</text>
</comment>
<dbReference type="Pfam" id="PF10509">
    <property type="entry name" value="GalKase_gal_bdg"/>
    <property type="match status" value="1"/>
</dbReference>
<dbReference type="Pfam" id="PF00288">
    <property type="entry name" value="GHMP_kinases_N"/>
    <property type="match status" value="1"/>
</dbReference>
<evidence type="ECO:0000259" key="10">
    <source>
        <dbReference type="Pfam" id="PF10509"/>
    </source>
</evidence>
<dbReference type="EMBL" id="JANUCP010000001">
    <property type="protein sequence ID" value="MCS3917691.1"/>
    <property type="molecule type" value="Genomic_DNA"/>
</dbReference>
<dbReference type="PROSITE" id="PS00106">
    <property type="entry name" value="GALACTOKINASE"/>
    <property type="match status" value="1"/>
</dbReference>
<dbReference type="Pfam" id="PF08544">
    <property type="entry name" value="GHMP_kinases_C"/>
    <property type="match status" value="1"/>
</dbReference>
<dbReference type="RefSeq" id="WP_259092018.1">
    <property type="nucleotide sequence ID" value="NZ_CP130454.1"/>
</dbReference>
<dbReference type="InterPro" id="IPR013750">
    <property type="entry name" value="GHMP_kinase_C_dom"/>
</dbReference>
<evidence type="ECO:0000256" key="2">
    <source>
        <dbReference type="ARBA" id="ARBA00022679"/>
    </source>
</evidence>
<feature type="domain" description="GHMP kinase C-terminal" evidence="9">
    <location>
        <begin position="288"/>
        <end position="368"/>
    </location>
</feature>
<dbReference type="InterPro" id="IPR020568">
    <property type="entry name" value="Ribosomal_Su5_D2-typ_SF"/>
</dbReference>
<comment type="similarity">
    <text evidence="1">Belongs to the GHMP kinase family. GalK subfamily.</text>
</comment>
<dbReference type="PIRSF" id="PIRSF000530">
    <property type="entry name" value="Galactokinase"/>
    <property type="match status" value="1"/>
</dbReference>
<dbReference type="PROSITE" id="PS00627">
    <property type="entry name" value="GHMP_KINASES_ATP"/>
    <property type="match status" value="1"/>
</dbReference>
<dbReference type="GO" id="GO:0004335">
    <property type="term" value="F:galactokinase activity"/>
    <property type="evidence" value="ECO:0007669"/>
    <property type="project" value="UniProtKB-EC"/>
</dbReference>